<dbReference type="RefSeq" id="WP_012965066.1">
    <property type="nucleotide sequence ID" value="NC_013849.1"/>
</dbReference>
<keyword evidence="2" id="KW-1185">Reference proteome</keyword>
<dbReference type="Proteomes" id="UP000002613">
    <property type="component" value="Chromosome"/>
</dbReference>
<dbReference type="GeneID" id="8778048"/>
<gene>
    <name evidence="1" type="ordered locus">Ferp_0547</name>
</gene>
<protein>
    <submittedName>
        <fullName evidence="1">Uncharacterized protein</fullName>
    </submittedName>
</protein>
<dbReference type="PaxDb" id="589924-Ferp_0547"/>
<proteinExistence type="predicted"/>
<accession>D3S387</accession>
<dbReference type="eggNOG" id="arCOG10345">
    <property type="taxonomic scope" value="Archaea"/>
</dbReference>
<reference evidence="1 2" key="2">
    <citation type="journal article" date="2011" name="Stand. Genomic Sci.">
        <title>Complete genome sequence of Ferroglobus placidus AEDII12DO.</title>
        <authorList>
            <person name="Anderson I."/>
            <person name="Risso C."/>
            <person name="Holmes D."/>
            <person name="Lucas S."/>
            <person name="Copeland A."/>
            <person name="Lapidus A."/>
            <person name="Cheng J.F."/>
            <person name="Bruce D."/>
            <person name="Goodwin L."/>
            <person name="Pitluck S."/>
            <person name="Saunders E."/>
            <person name="Brettin T."/>
            <person name="Detter J.C."/>
            <person name="Han C."/>
            <person name="Tapia R."/>
            <person name="Larimer F."/>
            <person name="Land M."/>
            <person name="Hauser L."/>
            <person name="Woyke T."/>
            <person name="Lovley D."/>
            <person name="Kyrpides N."/>
            <person name="Ivanova N."/>
        </authorList>
    </citation>
    <scope>NUCLEOTIDE SEQUENCE [LARGE SCALE GENOMIC DNA]</scope>
    <source>
        <strain evidence="2">DSM 10642 / AEDII12DO</strain>
    </source>
</reference>
<dbReference type="EMBL" id="CP001899">
    <property type="protein sequence ID" value="ADC64720.1"/>
    <property type="molecule type" value="Genomic_DNA"/>
</dbReference>
<dbReference type="KEGG" id="fpl:Ferp_0547"/>
<sequence>MEDETVAKIVKGYKIEGGFRVQSINLGDRRKATSSVFAKIVEDIDMSKANGYAFIGNFLNTHKEMDLPNGTLLLVVRGEGSWNHPRSQAYLIQIKNSKPVVLISENWKNKLTIRDKAKEIIDELKGVDVKLAEAKRLIIKAIELVGKEKVLEIIEKEVT</sequence>
<dbReference type="STRING" id="589924.Ferp_0547"/>
<dbReference type="AlphaFoldDB" id="D3S387"/>
<name>D3S387_FERPA</name>
<organism evidence="1 2">
    <name type="scientific">Ferroglobus placidus (strain DSM 10642 / AEDII12DO)</name>
    <dbReference type="NCBI Taxonomy" id="589924"/>
    <lineage>
        <taxon>Archaea</taxon>
        <taxon>Methanobacteriati</taxon>
        <taxon>Methanobacteriota</taxon>
        <taxon>Archaeoglobi</taxon>
        <taxon>Archaeoglobales</taxon>
        <taxon>Archaeoglobaceae</taxon>
        <taxon>Ferroglobus</taxon>
    </lineage>
</organism>
<evidence type="ECO:0000313" key="2">
    <source>
        <dbReference type="Proteomes" id="UP000002613"/>
    </source>
</evidence>
<reference evidence="2" key="1">
    <citation type="submission" date="2010-02" db="EMBL/GenBank/DDBJ databases">
        <title>Complete sequence of Ferroglobus placidus DSM 10642.</title>
        <authorList>
            <consortium name="US DOE Joint Genome Institute"/>
            <person name="Lucas S."/>
            <person name="Copeland A."/>
            <person name="Lapidus A."/>
            <person name="Cheng J.-F."/>
            <person name="Bruce D."/>
            <person name="Goodwin L."/>
            <person name="Pitluck S."/>
            <person name="Saunders E."/>
            <person name="Brettin T."/>
            <person name="Detter J.C."/>
            <person name="Han C."/>
            <person name="Tapia R."/>
            <person name="Larimer F."/>
            <person name="Land M."/>
            <person name="Hauser L."/>
            <person name="Kyrpides N."/>
            <person name="Ivanova N."/>
            <person name="Holmes D."/>
            <person name="Lovley D."/>
            <person name="Kyrpides N."/>
            <person name="Anderson I.J."/>
            <person name="Woyke T."/>
        </authorList>
    </citation>
    <scope>NUCLEOTIDE SEQUENCE [LARGE SCALE GENOMIC DNA]</scope>
    <source>
        <strain evidence="2">DSM 10642 / AEDII12DO</strain>
    </source>
</reference>
<dbReference type="HOGENOM" id="CLU_1656814_0_0_2"/>
<evidence type="ECO:0000313" key="1">
    <source>
        <dbReference type="EMBL" id="ADC64720.1"/>
    </source>
</evidence>